<feature type="domain" description="EamA" evidence="7">
    <location>
        <begin position="2"/>
        <end position="130"/>
    </location>
</feature>
<dbReference type="PANTHER" id="PTHR22911">
    <property type="entry name" value="ACYL-MALONYL CONDENSING ENZYME-RELATED"/>
    <property type="match status" value="1"/>
</dbReference>
<feature type="transmembrane region" description="Helical" evidence="6">
    <location>
        <begin position="116"/>
        <end position="134"/>
    </location>
</feature>
<keyword evidence="3 6" id="KW-0812">Transmembrane</keyword>
<accession>A0A154WEZ3</accession>
<evidence type="ECO:0000256" key="4">
    <source>
        <dbReference type="ARBA" id="ARBA00022989"/>
    </source>
</evidence>
<dbReference type="InterPro" id="IPR000620">
    <property type="entry name" value="EamA_dom"/>
</dbReference>
<evidence type="ECO:0000256" key="5">
    <source>
        <dbReference type="ARBA" id="ARBA00023136"/>
    </source>
</evidence>
<keyword evidence="5 6" id="KW-0472">Membrane</keyword>
<dbReference type="OrthoDB" id="9812899at2"/>
<feature type="transmembrane region" description="Helical" evidence="6">
    <location>
        <begin position="170"/>
        <end position="191"/>
    </location>
</feature>
<comment type="caution">
    <text evidence="8">The sequence shown here is derived from an EMBL/GenBank/DDBJ whole genome shotgun (WGS) entry which is preliminary data.</text>
</comment>
<evidence type="ECO:0000256" key="2">
    <source>
        <dbReference type="ARBA" id="ARBA00009853"/>
    </source>
</evidence>
<evidence type="ECO:0000256" key="3">
    <source>
        <dbReference type="ARBA" id="ARBA00022692"/>
    </source>
</evidence>
<comment type="similarity">
    <text evidence="2">Belongs to the drug/metabolite transporter (DMT) superfamily. 10 TMS drug/metabolite exporter (DME) (TC 2.A.7.3) family.</text>
</comment>
<organism evidence="8 9">
    <name type="scientific">Oceanibaculum pacificum</name>
    <dbReference type="NCBI Taxonomy" id="580166"/>
    <lineage>
        <taxon>Bacteria</taxon>
        <taxon>Pseudomonadati</taxon>
        <taxon>Pseudomonadota</taxon>
        <taxon>Alphaproteobacteria</taxon>
        <taxon>Rhodospirillales</taxon>
        <taxon>Oceanibaculaceae</taxon>
        <taxon>Oceanibaculum</taxon>
    </lineage>
</organism>
<dbReference type="Gene3D" id="1.10.3730.20">
    <property type="match status" value="1"/>
</dbReference>
<feature type="transmembrane region" description="Helical" evidence="6">
    <location>
        <begin position="32"/>
        <end position="49"/>
    </location>
</feature>
<comment type="subcellular location">
    <subcellularLocation>
        <location evidence="1">Membrane</location>
        <topology evidence="1">Multi-pass membrane protein</topology>
    </subcellularLocation>
</comment>
<dbReference type="SUPFAM" id="SSF103481">
    <property type="entry name" value="Multidrug resistance efflux transporter EmrE"/>
    <property type="match status" value="2"/>
</dbReference>
<proteinExistence type="inferred from homology"/>
<name>A0A154WEZ3_9PROT</name>
<evidence type="ECO:0000259" key="7">
    <source>
        <dbReference type="Pfam" id="PF00892"/>
    </source>
</evidence>
<feature type="transmembrane region" description="Helical" evidence="6">
    <location>
        <begin position="140"/>
        <end position="158"/>
    </location>
</feature>
<dbReference type="EMBL" id="LPXN01000057">
    <property type="protein sequence ID" value="KZD12103.1"/>
    <property type="molecule type" value="Genomic_DNA"/>
</dbReference>
<protein>
    <recommendedName>
        <fullName evidence="7">EamA domain-containing protein</fullName>
    </recommendedName>
</protein>
<feature type="transmembrane region" description="Helical" evidence="6">
    <location>
        <begin position="85"/>
        <end position="107"/>
    </location>
</feature>
<sequence length="279" mass="30607">MFWMALCGLIFASFMAIVRLLSHQMHPVQVSFLRYSLGLAFMVPLILRMRAQDFRAANLPLHAMRGIGHGVGVMLWFYAMSRIPIAEVSAIGFTAPVFATLGAALLLGEKIRLRRILAIVMGLFGAFVVIRPGFAVVDPGAIAMLITAPLFGFSDVFAKMLMRKESGPAVVGFLSLFVTLVTLGPAIYVWQTPTLEQWGLACLIAFLANLGHLSMMHAFKIAEMSAVQPVKFLQLLWAALIGFMVFGELPSVWTWVGSAIIVLSAYYIARREAAARRGL</sequence>
<feature type="transmembrane region" description="Helical" evidence="6">
    <location>
        <begin position="230"/>
        <end position="246"/>
    </location>
</feature>
<keyword evidence="9" id="KW-1185">Reference proteome</keyword>
<feature type="transmembrane region" description="Helical" evidence="6">
    <location>
        <begin position="197"/>
        <end position="218"/>
    </location>
</feature>
<gene>
    <name evidence="8" type="ORF">AUP43_05530</name>
</gene>
<feature type="transmembrane region" description="Helical" evidence="6">
    <location>
        <begin position="61"/>
        <end position="79"/>
    </location>
</feature>
<evidence type="ECO:0000313" key="8">
    <source>
        <dbReference type="EMBL" id="KZD12103.1"/>
    </source>
</evidence>
<evidence type="ECO:0000256" key="1">
    <source>
        <dbReference type="ARBA" id="ARBA00004141"/>
    </source>
</evidence>
<evidence type="ECO:0000256" key="6">
    <source>
        <dbReference type="SAM" id="Phobius"/>
    </source>
</evidence>
<dbReference type="PANTHER" id="PTHR22911:SF6">
    <property type="entry name" value="SOLUTE CARRIER FAMILY 35 MEMBER G1"/>
    <property type="match status" value="1"/>
</dbReference>
<dbReference type="Proteomes" id="UP000076400">
    <property type="component" value="Unassembled WGS sequence"/>
</dbReference>
<dbReference type="AlphaFoldDB" id="A0A154WEZ3"/>
<dbReference type="STRING" id="580166.AUP43_05530"/>
<evidence type="ECO:0000313" key="9">
    <source>
        <dbReference type="Proteomes" id="UP000076400"/>
    </source>
</evidence>
<feature type="transmembrane region" description="Helical" evidence="6">
    <location>
        <begin position="252"/>
        <end position="269"/>
    </location>
</feature>
<dbReference type="InterPro" id="IPR037185">
    <property type="entry name" value="EmrE-like"/>
</dbReference>
<feature type="domain" description="EamA" evidence="7">
    <location>
        <begin position="139"/>
        <end position="268"/>
    </location>
</feature>
<reference evidence="8 9" key="1">
    <citation type="submission" date="2015-12" db="EMBL/GenBank/DDBJ databases">
        <title>Genome sequence of Oceanibaculum pacificum MCCC 1A02656.</title>
        <authorList>
            <person name="Lu L."/>
            <person name="Lai Q."/>
            <person name="Shao Z."/>
            <person name="Qian P."/>
        </authorList>
    </citation>
    <scope>NUCLEOTIDE SEQUENCE [LARGE SCALE GENOMIC DNA]</scope>
    <source>
        <strain evidence="8 9">MCCC 1A02656</strain>
    </source>
</reference>
<dbReference type="Pfam" id="PF00892">
    <property type="entry name" value="EamA"/>
    <property type="match status" value="2"/>
</dbReference>
<keyword evidence="4 6" id="KW-1133">Transmembrane helix</keyword>
<dbReference type="GO" id="GO:0016020">
    <property type="term" value="C:membrane"/>
    <property type="evidence" value="ECO:0007669"/>
    <property type="project" value="UniProtKB-SubCell"/>
</dbReference>